<sequence>MYRCRLARSRLSRRSATDRSPMPTQVLLLGDIVDRGPESARMVRGCMNLTASTDRFMVLKGNHEEMMVKALKGDLTVYRHWLTFGGRETLISWGVDP</sequence>
<dbReference type="InterPro" id="IPR006186">
    <property type="entry name" value="Ser/Thr-sp_prot-phosphatase"/>
</dbReference>
<accession>A0A699UB05</accession>
<dbReference type="Pfam" id="PF00149">
    <property type="entry name" value="Metallophos"/>
    <property type="match status" value="1"/>
</dbReference>
<evidence type="ECO:0000313" key="2">
    <source>
        <dbReference type="EMBL" id="GFD19640.1"/>
    </source>
</evidence>
<dbReference type="AlphaFoldDB" id="A0A699UB05"/>
<evidence type="ECO:0000259" key="1">
    <source>
        <dbReference type="PROSITE" id="PS00125"/>
    </source>
</evidence>
<dbReference type="GO" id="GO:0016787">
    <property type="term" value="F:hydrolase activity"/>
    <property type="evidence" value="ECO:0007669"/>
    <property type="project" value="InterPro"/>
</dbReference>
<gene>
    <name evidence="2" type="ORF">Tci_891609</name>
</gene>
<dbReference type="Gene3D" id="3.60.21.10">
    <property type="match status" value="1"/>
</dbReference>
<dbReference type="SUPFAM" id="SSF56300">
    <property type="entry name" value="Metallo-dependent phosphatases"/>
    <property type="match status" value="1"/>
</dbReference>
<dbReference type="InterPro" id="IPR004843">
    <property type="entry name" value="Calcineurin-like_PHP"/>
</dbReference>
<feature type="non-terminal residue" evidence="2">
    <location>
        <position position="97"/>
    </location>
</feature>
<protein>
    <recommendedName>
        <fullName evidence="1">Serine/threonine specific protein phosphatases domain-containing protein</fullName>
    </recommendedName>
</protein>
<proteinExistence type="predicted"/>
<name>A0A699UB05_TANCI</name>
<dbReference type="PROSITE" id="PS00125">
    <property type="entry name" value="SER_THR_PHOSPHATASE"/>
    <property type="match status" value="1"/>
</dbReference>
<dbReference type="EMBL" id="BKCJ011316154">
    <property type="protein sequence ID" value="GFD19640.1"/>
    <property type="molecule type" value="Genomic_DNA"/>
</dbReference>
<reference evidence="2" key="1">
    <citation type="journal article" date="2019" name="Sci. Rep.">
        <title>Draft genome of Tanacetum cinerariifolium, the natural source of mosquito coil.</title>
        <authorList>
            <person name="Yamashiro T."/>
            <person name="Shiraishi A."/>
            <person name="Satake H."/>
            <person name="Nakayama K."/>
        </authorList>
    </citation>
    <scope>NUCLEOTIDE SEQUENCE</scope>
</reference>
<feature type="domain" description="Serine/threonine specific protein phosphatases" evidence="1">
    <location>
        <begin position="59"/>
        <end position="64"/>
    </location>
</feature>
<dbReference type="InterPro" id="IPR029052">
    <property type="entry name" value="Metallo-depent_PP-like"/>
</dbReference>
<organism evidence="2">
    <name type="scientific">Tanacetum cinerariifolium</name>
    <name type="common">Dalmatian daisy</name>
    <name type="synonym">Chrysanthemum cinerariifolium</name>
    <dbReference type="NCBI Taxonomy" id="118510"/>
    <lineage>
        <taxon>Eukaryota</taxon>
        <taxon>Viridiplantae</taxon>
        <taxon>Streptophyta</taxon>
        <taxon>Embryophyta</taxon>
        <taxon>Tracheophyta</taxon>
        <taxon>Spermatophyta</taxon>
        <taxon>Magnoliopsida</taxon>
        <taxon>eudicotyledons</taxon>
        <taxon>Gunneridae</taxon>
        <taxon>Pentapetalae</taxon>
        <taxon>asterids</taxon>
        <taxon>campanulids</taxon>
        <taxon>Asterales</taxon>
        <taxon>Asteraceae</taxon>
        <taxon>Asteroideae</taxon>
        <taxon>Anthemideae</taxon>
        <taxon>Anthemidinae</taxon>
        <taxon>Tanacetum</taxon>
    </lineage>
</organism>
<comment type="caution">
    <text evidence="2">The sequence shown here is derived from an EMBL/GenBank/DDBJ whole genome shotgun (WGS) entry which is preliminary data.</text>
</comment>